<gene>
    <name evidence="2" type="ORF">PAHAL_1G208700</name>
</gene>
<sequence length="181" mass="20292">MRSPACLPACLAPIGRARHCVPARALFPFLSRRVMRRPHEHAGLLFLFSLLFFGGTGILEKSPRFSGAARLGLSRCRRPCSRRVGLAPRGLRPCLTGFVRRATSGRRFSLRDRILVPFLRPPSQQLNCYFIPFSFSPWTILCLARFLAYIRGFRRLSVACSKVSFPLTGQNPKCAGRINAS</sequence>
<protein>
    <recommendedName>
        <fullName evidence="3">Transmembrane protein</fullName>
    </recommendedName>
</protein>
<organism evidence="2">
    <name type="scientific">Panicum hallii</name>
    <dbReference type="NCBI Taxonomy" id="206008"/>
    <lineage>
        <taxon>Eukaryota</taxon>
        <taxon>Viridiplantae</taxon>
        <taxon>Streptophyta</taxon>
        <taxon>Embryophyta</taxon>
        <taxon>Tracheophyta</taxon>
        <taxon>Spermatophyta</taxon>
        <taxon>Magnoliopsida</taxon>
        <taxon>Liliopsida</taxon>
        <taxon>Poales</taxon>
        <taxon>Poaceae</taxon>
        <taxon>PACMAD clade</taxon>
        <taxon>Panicoideae</taxon>
        <taxon>Panicodae</taxon>
        <taxon>Paniceae</taxon>
        <taxon>Panicinae</taxon>
        <taxon>Panicum</taxon>
        <taxon>Panicum sect. Panicum</taxon>
    </lineage>
</organism>
<dbReference type="EMBL" id="CM008046">
    <property type="protein sequence ID" value="PVH66327.1"/>
    <property type="molecule type" value="Genomic_DNA"/>
</dbReference>
<feature type="transmembrane region" description="Helical" evidence="1">
    <location>
        <begin position="41"/>
        <end position="59"/>
    </location>
</feature>
<evidence type="ECO:0000256" key="1">
    <source>
        <dbReference type="SAM" id="Phobius"/>
    </source>
</evidence>
<keyword evidence="1" id="KW-0472">Membrane</keyword>
<keyword evidence="1" id="KW-1133">Transmembrane helix</keyword>
<evidence type="ECO:0008006" key="3">
    <source>
        <dbReference type="Google" id="ProtNLM"/>
    </source>
</evidence>
<dbReference type="Gramene" id="PVH66327">
    <property type="protein sequence ID" value="PVH66327"/>
    <property type="gene ID" value="PAHAL_1G208700"/>
</dbReference>
<proteinExistence type="predicted"/>
<reference evidence="2" key="1">
    <citation type="submission" date="2018-04" db="EMBL/GenBank/DDBJ databases">
        <title>WGS assembly of Panicum hallii.</title>
        <authorList>
            <person name="Lovell J."/>
            <person name="Jenkins J."/>
            <person name="Lowry D."/>
            <person name="Mamidi S."/>
            <person name="Sreedasyam A."/>
            <person name="Weng X."/>
            <person name="Barry K."/>
            <person name="Bonette J."/>
            <person name="Campitelli B."/>
            <person name="Daum C."/>
            <person name="Gordon S."/>
            <person name="Gould B."/>
            <person name="Lipzen A."/>
            <person name="Macqueen A."/>
            <person name="Palacio-Mejia J."/>
            <person name="Plott C."/>
            <person name="Shakirov E."/>
            <person name="Shu S."/>
            <person name="Yoshinaga Y."/>
            <person name="Zane M."/>
            <person name="Rokhsar D."/>
            <person name="Grimwood J."/>
            <person name="Schmutz J."/>
            <person name="Juenger T."/>
        </authorList>
    </citation>
    <scope>NUCLEOTIDE SEQUENCE [LARGE SCALE GENOMIC DNA]</scope>
    <source>
        <strain evidence="2">FIL2</strain>
    </source>
</reference>
<evidence type="ECO:0000313" key="2">
    <source>
        <dbReference type="EMBL" id="PVH66327.1"/>
    </source>
</evidence>
<name>A0A2T8KVW6_9POAL</name>
<accession>A0A2T8KVW6</accession>
<keyword evidence="1" id="KW-0812">Transmembrane</keyword>
<dbReference type="AlphaFoldDB" id="A0A2T8KVW6"/>
<dbReference type="Proteomes" id="UP000243499">
    <property type="component" value="Chromosome 1"/>
</dbReference>